<gene>
    <name evidence="1" type="ORF">UFOVP1033_57</name>
    <name evidence="2" type="ORF">UFOVP1631_57</name>
</gene>
<name>A0A6J5Q9T5_9CAUD</name>
<organism evidence="1">
    <name type="scientific">uncultured Caudovirales phage</name>
    <dbReference type="NCBI Taxonomy" id="2100421"/>
    <lineage>
        <taxon>Viruses</taxon>
        <taxon>Duplodnaviria</taxon>
        <taxon>Heunggongvirae</taxon>
        <taxon>Uroviricota</taxon>
        <taxon>Caudoviricetes</taxon>
        <taxon>Peduoviridae</taxon>
        <taxon>Maltschvirus</taxon>
        <taxon>Maltschvirus maltsch</taxon>
    </lineage>
</organism>
<evidence type="ECO:0000313" key="2">
    <source>
        <dbReference type="EMBL" id="CAB4220697.1"/>
    </source>
</evidence>
<reference evidence="1" key="1">
    <citation type="submission" date="2020-05" db="EMBL/GenBank/DDBJ databases">
        <authorList>
            <person name="Chiriac C."/>
            <person name="Salcher M."/>
            <person name="Ghai R."/>
            <person name="Kavagutti S V."/>
        </authorList>
    </citation>
    <scope>NUCLEOTIDE SEQUENCE</scope>
</reference>
<accession>A0A6J5Q9T5</accession>
<evidence type="ECO:0000313" key="1">
    <source>
        <dbReference type="EMBL" id="CAB4179167.1"/>
    </source>
</evidence>
<proteinExistence type="predicted"/>
<dbReference type="EMBL" id="LR796981">
    <property type="protein sequence ID" value="CAB4179167.1"/>
    <property type="molecule type" value="Genomic_DNA"/>
</dbReference>
<protein>
    <recommendedName>
        <fullName evidence="3">HTH merR-type domain-containing protein</fullName>
    </recommendedName>
</protein>
<sequence>MAGLRGQDDIEAAFADLEYIPGSKKKRRELDPKISRRKSGESNGWDANPIVKTLGGIETEVFTIGALALALEKTIVTIRLWERKGYIPRAPYRLRSKTLKGEKTGGNRVYTRALIESTIDEFNRRGLLGSARVEWNQHEDLTDALVKRWKEITSTESH</sequence>
<evidence type="ECO:0008006" key="3">
    <source>
        <dbReference type="Google" id="ProtNLM"/>
    </source>
</evidence>
<dbReference type="EMBL" id="LR797501">
    <property type="protein sequence ID" value="CAB4220697.1"/>
    <property type="molecule type" value="Genomic_DNA"/>
</dbReference>